<organism evidence="3 4">
    <name type="scientific">Grifola frondosa</name>
    <name type="common">Maitake</name>
    <name type="synonym">Polyporus frondosus</name>
    <dbReference type="NCBI Taxonomy" id="5627"/>
    <lineage>
        <taxon>Eukaryota</taxon>
        <taxon>Fungi</taxon>
        <taxon>Dikarya</taxon>
        <taxon>Basidiomycota</taxon>
        <taxon>Agaricomycotina</taxon>
        <taxon>Agaricomycetes</taxon>
        <taxon>Polyporales</taxon>
        <taxon>Grifolaceae</taxon>
        <taxon>Grifola</taxon>
    </lineage>
</organism>
<dbReference type="Gene3D" id="1.10.443.20">
    <property type="entry name" value="Centromere DNA-binding protein complex CBF3 subunit, domain 2"/>
    <property type="match status" value="1"/>
</dbReference>
<dbReference type="Pfam" id="PF16787">
    <property type="entry name" value="NDC10_II"/>
    <property type="match status" value="1"/>
</dbReference>
<dbReference type="InterPro" id="IPR038279">
    <property type="entry name" value="Ndc10_dom2_sf"/>
</dbReference>
<evidence type="ECO:0000313" key="3">
    <source>
        <dbReference type="EMBL" id="OBZ66313.1"/>
    </source>
</evidence>
<evidence type="ECO:0000313" key="4">
    <source>
        <dbReference type="Proteomes" id="UP000092993"/>
    </source>
</evidence>
<name>A0A1C7LNI2_GRIFR</name>
<feature type="compositionally biased region" description="Polar residues" evidence="1">
    <location>
        <begin position="1101"/>
        <end position="1123"/>
    </location>
</feature>
<sequence length="1158" mass="127196">MSSTIVSHSSSNTTTSNSLIDPVLLNLSQHPEPANPDLATSLSQNGNCNVTRHAPLNAEAVSAHTRPTQRANHGRKRKEADCEPAGSDRPFKMVQLANAATDVTIYHALPVKALKDLCRERQLKVGGNKRELVVRLESHDQARSSTTPNGDMSPSRMDSRPSPAGTEANMPHDADAVGDEADPTGAELDGLEESFQMGLAMEDEDNQVDFDDNDDTCYGDATTHRPATTGGETKDDEYSGTLSAKAAEARAWVDSFILTMRRKSGRQTEESALRLWKRWLPSALTSVPQVCGHAKLFNKKGNPEGDGDDRLSAASLKKVMTMLGRIRRRQCDDDPTLDQRRPAFSTRSADFYKAVMIQAQRVRLDKEDFDITENTILDSQLFPEHFEQVKQAILMRTSQLPSIIKAHFCWTWQCTTLNRGDELITLLLSCIQPLQLFIPDYTTADGRRSGRGRHIFSVLSLYHETKVAKPGQTEPDYNCVLPNKDPLRCPIGALGLILYYIFDHENLISQIPEWDWSSAATWRKTTLLFGKSIGKPCSAETLREMYRKFLQQTTIKAAKKLHLARRSVPTMMEDMGVNPDEIDAVGHWKGNVRREVYSAKIPKAAVTALAGFYVGEQYNVPWASVEVPHALQVQIFPFVEPALANLKSRDKINHGTVNFLQLLQQLRPFFWRMLAAVKEAYPESPLLKRLAGILQSPEAAAFLASWPAIRKTKEGEAQALADLSNHFKESATQSAFISLSARSQDIEMMLREHSAQLGTLTRRTDHLSPSQSTTIPHPDVSALSSAARGMQATLHNSRAPSCCAHTCRQFAPSTGCAPDALLPALPIARGSAAALPAVSSAMPSSCRQSLDAASTSPSHVTHALSSPDVSLPPQCPPAPPSLHPCVVTHLSKKYHILPLSPGPSPPRTFSDLILPPPVAFCMPSSLASPEYPTFTARNCSWGSIFGMIHQPSFLWECWGPGNLGDYNTVQELWRAWEEGAFIEGIGRKPPLRLVDMQWGTRRARRQRRGVYSSGGRIRMPIRIDAAMASGKTMPEAIVEYERSRGSMTLPQFHRSLQSRKKKPTASATLTTPSATPTAANPTTTSPTVQHMPDVETPPSPSHQAPSIPTFTSDGTTNAISNVASAAALTMRSPPPRPCLSEVDTDSGRTAQPRDVRDV</sequence>
<feature type="region of interest" description="Disordered" evidence="1">
    <location>
        <begin position="62"/>
        <end position="86"/>
    </location>
</feature>
<dbReference type="InterPro" id="IPR003034">
    <property type="entry name" value="SAP_dom"/>
</dbReference>
<dbReference type="PROSITE" id="PS50800">
    <property type="entry name" value="SAP"/>
    <property type="match status" value="1"/>
</dbReference>
<evidence type="ECO:0000256" key="1">
    <source>
        <dbReference type="SAM" id="MobiDB-lite"/>
    </source>
</evidence>
<proteinExistence type="predicted"/>
<feature type="region of interest" description="Disordered" evidence="1">
    <location>
        <begin position="1053"/>
        <end position="1158"/>
    </location>
</feature>
<dbReference type="Pfam" id="PF02037">
    <property type="entry name" value="SAP"/>
    <property type="match status" value="1"/>
</dbReference>
<dbReference type="Proteomes" id="UP000092993">
    <property type="component" value="Unassembled WGS sequence"/>
</dbReference>
<feature type="compositionally biased region" description="Low complexity" evidence="1">
    <location>
        <begin position="151"/>
        <end position="163"/>
    </location>
</feature>
<dbReference type="EMBL" id="LUGG01000032">
    <property type="protein sequence ID" value="OBZ66313.1"/>
    <property type="molecule type" value="Genomic_DNA"/>
</dbReference>
<dbReference type="OMA" id="WIAHRDP"/>
<dbReference type="OrthoDB" id="2803008at2759"/>
<dbReference type="InterPro" id="IPR031872">
    <property type="entry name" value="NDC10_II"/>
</dbReference>
<feature type="compositionally biased region" description="Low complexity" evidence="1">
    <location>
        <begin position="1064"/>
        <end position="1087"/>
    </location>
</feature>
<dbReference type="GO" id="GO:0003677">
    <property type="term" value="F:DNA binding"/>
    <property type="evidence" value="ECO:0007669"/>
    <property type="project" value="InterPro"/>
</dbReference>
<dbReference type="InterPro" id="IPR036361">
    <property type="entry name" value="SAP_dom_sf"/>
</dbReference>
<dbReference type="SUPFAM" id="SSF68906">
    <property type="entry name" value="SAP domain"/>
    <property type="match status" value="1"/>
</dbReference>
<evidence type="ECO:0000259" key="2">
    <source>
        <dbReference type="PROSITE" id="PS50800"/>
    </source>
</evidence>
<feature type="domain" description="SAP" evidence="2">
    <location>
        <begin position="106"/>
        <end position="140"/>
    </location>
</feature>
<gene>
    <name evidence="3" type="ORF">A0H81_13774</name>
</gene>
<accession>A0A1C7LNI2</accession>
<keyword evidence="4" id="KW-1185">Reference proteome</keyword>
<protein>
    <recommendedName>
        <fullName evidence="2">SAP domain-containing protein</fullName>
    </recommendedName>
</protein>
<dbReference type="SMART" id="SM00513">
    <property type="entry name" value="SAP"/>
    <property type="match status" value="1"/>
</dbReference>
<dbReference type="Gene3D" id="1.10.720.30">
    <property type="entry name" value="SAP domain"/>
    <property type="match status" value="1"/>
</dbReference>
<dbReference type="STRING" id="5627.A0A1C7LNI2"/>
<feature type="region of interest" description="Disordered" evidence="1">
    <location>
        <begin position="134"/>
        <end position="187"/>
    </location>
</feature>
<reference evidence="3 4" key="1">
    <citation type="submission" date="2016-03" db="EMBL/GenBank/DDBJ databases">
        <title>Whole genome sequencing of Grifola frondosa 9006-11.</title>
        <authorList>
            <person name="Min B."/>
            <person name="Park H."/>
            <person name="Kim J.-G."/>
            <person name="Cho H."/>
            <person name="Oh Y.-L."/>
            <person name="Kong W.-S."/>
            <person name="Choi I.-G."/>
        </authorList>
    </citation>
    <scope>NUCLEOTIDE SEQUENCE [LARGE SCALE GENOMIC DNA]</scope>
    <source>
        <strain evidence="3 4">9006-11</strain>
    </source>
</reference>
<comment type="caution">
    <text evidence="3">The sequence shown here is derived from an EMBL/GenBank/DDBJ whole genome shotgun (WGS) entry which is preliminary data.</text>
</comment>
<dbReference type="AlphaFoldDB" id="A0A1C7LNI2"/>